<protein>
    <recommendedName>
        <fullName evidence="6">Rubredoxin-like domain-containing protein</fullName>
    </recommendedName>
</protein>
<organism evidence="2 4">
    <name type="scientific">Candidatus Methanofastidiosum methylothiophilum</name>
    <dbReference type="NCBI Taxonomy" id="1705564"/>
    <lineage>
        <taxon>Archaea</taxon>
        <taxon>Methanobacteriati</taxon>
        <taxon>Methanobacteriota</taxon>
        <taxon>Stenosarchaea group</taxon>
        <taxon>Candidatus Methanofastidiosia</taxon>
        <taxon>Candidatus Methanofastidiosales</taxon>
        <taxon>Candidatus Methanofastidiosaceae</taxon>
        <taxon>Candidatus Methanofastidiosum</taxon>
    </lineage>
</organism>
<name>A0A150IUS2_9EURY</name>
<dbReference type="Proteomes" id="UP000091929">
    <property type="component" value="Unassembled WGS sequence"/>
</dbReference>
<evidence type="ECO:0000313" key="1">
    <source>
        <dbReference type="EMBL" id="KYC46018.1"/>
    </source>
</evidence>
<accession>A0A150J1R9</accession>
<dbReference type="Gene3D" id="2.20.28.30">
    <property type="entry name" value="RNA polymerase ii, chain L"/>
    <property type="match status" value="1"/>
</dbReference>
<accession>A0A150IMA3</accession>
<accession>A0A150IUS2</accession>
<gene>
    <name evidence="1" type="ORF">APG10_00327</name>
    <name evidence="2" type="ORF">APG11_00138</name>
    <name evidence="3" type="ORF">APG12_00293</name>
</gene>
<dbReference type="EMBL" id="LNGF01000002">
    <property type="protein sequence ID" value="KYC48628.1"/>
    <property type="molecule type" value="Genomic_DNA"/>
</dbReference>
<comment type="caution">
    <text evidence="2">The sequence shown here is derived from an EMBL/GenBank/DDBJ whole genome shotgun (WGS) entry which is preliminary data.</text>
</comment>
<proteinExistence type="predicted"/>
<dbReference type="Proteomes" id="UP000092401">
    <property type="component" value="Unassembled WGS sequence"/>
</dbReference>
<dbReference type="Proteomes" id="UP000092403">
    <property type="component" value="Unassembled WGS sequence"/>
</dbReference>
<dbReference type="EMBL" id="LNGE01000006">
    <property type="protein sequence ID" value="KYC46018.1"/>
    <property type="molecule type" value="Genomic_DNA"/>
</dbReference>
<evidence type="ECO:0000313" key="2">
    <source>
        <dbReference type="EMBL" id="KYC48628.1"/>
    </source>
</evidence>
<evidence type="ECO:0000313" key="4">
    <source>
        <dbReference type="Proteomes" id="UP000091929"/>
    </source>
</evidence>
<evidence type="ECO:0000313" key="5">
    <source>
        <dbReference type="Proteomes" id="UP000092401"/>
    </source>
</evidence>
<dbReference type="EMBL" id="LNJC01000003">
    <property type="protein sequence ID" value="KYC51167.1"/>
    <property type="molecule type" value="Genomic_DNA"/>
</dbReference>
<evidence type="ECO:0000313" key="3">
    <source>
        <dbReference type="EMBL" id="KYC51167.1"/>
    </source>
</evidence>
<sequence>MVIICSVGGSFDVDMAEGPEGYVCTECGSQFKGIGKDLKCPKCSSDKVIKIG</sequence>
<evidence type="ECO:0008006" key="6">
    <source>
        <dbReference type="Google" id="ProtNLM"/>
    </source>
</evidence>
<dbReference type="AlphaFoldDB" id="A0A150IUS2"/>
<reference evidence="4 5" key="1">
    <citation type="journal article" date="2016" name="ISME J.">
        <title>Chasing the elusive Euryarchaeota class WSA2: genomes reveal a uniquely fastidious methyl-reducing methanogen.</title>
        <authorList>
            <person name="Nobu M.K."/>
            <person name="Narihiro T."/>
            <person name="Kuroda K."/>
            <person name="Mei R."/>
            <person name="Liu W.T."/>
        </authorList>
    </citation>
    <scope>NUCLEOTIDE SEQUENCE [LARGE SCALE GENOMIC DNA]</scope>
    <source>
        <strain evidence="1">B03fssc0709_Meth_Bin005</strain>
        <strain evidence="2">B15fssc0709_Meth_Bin003</strain>
        <strain evidence="3">BMIXfssc0709_Meth_Bin006</strain>
    </source>
</reference>